<evidence type="ECO:0000313" key="2">
    <source>
        <dbReference type="Proteomes" id="UP000825935"/>
    </source>
</evidence>
<evidence type="ECO:0000313" key="1">
    <source>
        <dbReference type="EMBL" id="KAH7277663.1"/>
    </source>
</evidence>
<proteinExistence type="predicted"/>
<accession>A0A8T2Q227</accession>
<protein>
    <submittedName>
        <fullName evidence="1">Uncharacterized protein</fullName>
    </submittedName>
</protein>
<keyword evidence="2" id="KW-1185">Reference proteome</keyword>
<gene>
    <name evidence="1" type="ORF">KP509_38G000900</name>
</gene>
<dbReference type="EMBL" id="CM035443">
    <property type="protein sequence ID" value="KAH7277663.1"/>
    <property type="molecule type" value="Genomic_DNA"/>
</dbReference>
<sequence length="132" mass="15353">MALRFLDPSFALRYLRTEEREHDHRHGCHDCCPYVRSKDRMRTLCAGAMWKDTKPFFHDVLCSQRKSLCLSIAIGPLLHFTVASRARRFVVSSPERRISIIRFAEQYDVLALANHAVQTITEPNRVLLLSRI</sequence>
<dbReference type="Proteomes" id="UP000825935">
    <property type="component" value="Chromosome 38"/>
</dbReference>
<name>A0A8T2Q227_CERRI</name>
<organism evidence="1 2">
    <name type="scientific">Ceratopteris richardii</name>
    <name type="common">Triangle waterfern</name>
    <dbReference type="NCBI Taxonomy" id="49495"/>
    <lineage>
        <taxon>Eukaryota</taxon>
        <taxon>Viridiplantae</taxon>
        <taxon>Streptophyta</taxon>
        <taxon>Embryophyta</taxon>
        <taxon>Tracheophyta</taxon>
        <taxon>Polypodiopsida</taxon>
        <taxon>Polypodiidae</taxon>
        <taxon>Polypodiales</taxon>
        <taxon>Pteridineae</taxon>
        <taxon>Pteridaceae</taxon>
        <taxon>Parkerioideae</taxon>
        <taxon>Ceratopteris</taxon>
    </lineage>
</organism>
<dbReference type="AlphaFoldDB" id="A0A8T2Q227"/>
<reference evidence="1" key="1">
    <citation type="submission" date="2021-08" db="EMBL/GenBank/DDBJ databases">
        <title>WGS assembly of Ceratopteris richardii.</title>
        <authorList>
            <person name="Marchant D.B."/>
            <person name="Chen G."/>
            <person name="Jenkins J."/>
            <person name="Shu S."/>
            <person name="Leebens-Mack J."/>
            <person name="Grimwood J."/>
            <person name="Schmutz J."/>
            <person name="Soltis P."/>
            <person name="Soltis D."/>
            <person name="Chen Z.-H."/>
        </authorList>
    </citation>
    <scope>NUCLEOTIDE SEQUENCE</scope>
    <source>
        <strain evidence="1">Whitten #5841</strain>
        <tissue evidence="1">Leaf</tissue>
    </source>
</reference>
<comment type="caution">
    <text evidence="1">The sequence shown here is derived from an EMBL/GenBank/DDBJ whole genome shotgun (WGS) entry which is preliminary data.</text>
</comment>